<sequence length="38" mass="4495">MNVSELERKPRAKIDEHLDTHKILVPGTYKLIVFFKID</sequence>
<proteinExistence type="predicted"/>
<dbReference type="AlphaFoldDB" id="A0AAD6RNR8"/>
<reference evidence="1 2" key="1">
    <citation type="journal article" date="2023" name="Mol. Ecol. Resour.">
        <title>Chromosome-level genome assembly of a triploid poplar Populus alba 'Berolinensis'.</title>
        <authorList>
            <person name="Chen S."/>
            <person name="Yu Y."/>
            <person name="Wang X."/>
            <person name="Wang S."/>
            <person name="Zhang T."/>
            <person name="Zhou Y."/>
            <person name="He R."/>
            <person name="Meng N."/>
            <person name="Wang Y."/>
            <person name="Liu W."/>
            <person name="Liu Z."/>
            <person name="Liu J."/>
            <person name="Guo Q."/>
            <person name="Huang H."/>
            <person name="Sederoff R.R."/>
            <person name="Wang G."/>
            <person name="Qu G."/>
            <person name="Chen S."/>
        </authorList>
    </citation>
    <scope>NUCLEOTIDE SEQUENCE [LARGE SCALE GENOMIC DNA]</scope>
    <source>
        <strain evidence="1">SC-2020</strain>
    </source>
</reference>
<dbReference type="EMBL" id="JAQIZT010000001">
    <property type="protein sequence ID" value="KAJ7012286.1"/>
    <property type="molecule type" value="Genomic_DNA"/>
</dbReference>
<dbReference type="Proteomes" id="UP001164929">
    <property type="component" value="Chromosome 1"/>
</dbReference>
<keyword evidence="2" id="KW-1185">Reference proteome</keyword>
<accession>A0AAD6RNR8</accession>
<name>A0AAD6RNR8_9ROSI</name>
<comment type="caution">
    <text evidence="1">The sequence shown here is derived from an EMBL/GenBank/DDBJ whole genome shotgun (WGS) entry which is preliminary data.</text>
</comment>
<protein>
    <submittedName>
        <fullName evidence="1">Uncharacterized protein</fullName>
    </submittedName>
</protein>
<evidence type="ECO:0000313" key="1">
    <source>
        <dbReference type="EMBL" id="KAJ7012286.1"/>
    </source>
</evidence>
<organism evidence="1 2">
    <name type="scientific">Populus alba x Populus x berolinensis</name>
    <dbReference type="NCBI Taxonomy" id="444605"/>
    <lineage>
        <taxon>Eukaryota</taxon>
        <taxon>Viridiplantae</taxon>
        <taxon>Streptophyta</taxon>
        <taxon>Embryophyta</taxon>
        <taxon>Tracheophyta</taxon>
        <taxon>Spermatophyta</taxon>
        <taxon>Magnoliopsida</taxon>
        <taxon>eudicotyledons</taxon>
        <taxon>Gunneridae</taxon>
        <taxon>Pentapetalae</taxon>
        <taxon>rosids</taxon>
        <taxon>fabids</taxon>
        <taxon>Malpighiales</taxon>
        <taxon>Salicaceae</taxon>
        <taxon>Saliceae</taxon>
        <taxon>Populus</taxon>
    </lineage>
</organism>
<evidence type="ECO:0000313" key="2">
    <source>
        <dbReference type="Proteomes" id="UP001164929"/>
    </source>
</evidence>
<gene>
    <name evidence="1" type="ORF">NC653_002368</name>
</gene>